<evidence type="ECO:0000313" key="13">
    <source>
        <dbReference type="EMBL" id="PQJ29539.1"/>
    </source>
</evidence>
<dbReference type="GO" id="GO:0006313">
    <property type="term" value="P:DNA transposition"/>
    <property type="evidence" value="ECO:0007669"/>
    <property type="project" value="InterPro"/>
</dbReference>
<dbReference type="InterPro" id="IPR002686">
    <property type="entry name" value="Transposase_17"/>
</dbReference>
<keyword evidence="4" id="KW-0540">Nuclease</keyword>
<gene>
    <name evidence="13" type="ORF">BSZ32_14250</name>
</gene>
<dbReference type="EMBL" id="MQWA01000001">
    <property type="protein sequence ID" value="PQJ29539.1"/>
    <property type="molecule type" value="Genomic_DNA"/>
</dbReference>
<evidence type="ECO:0000256" key="9">
    <source>
        <dbReference type="ARBA" id="ARBA00022840"/>
    </source>
</evidence>
<dbReference type="GO" id="GO:0009307">
    <property type="term" value="P:DNA restriction-modification system"/>
    <property type="evidence" value="ECO:0007669"/>
    <property type="project" value="UniProtKB-KW"/>
</dbReference>
<dbReference type="PANTHER" id="PTHR30195:SF15">
    <property type="entry name" value="TYPE I RESTRICTION ENZYME HINDI ENDONUCLEASE SUBUNIT"/>
    <property type="match status" value="1"/>
</dbReference>
<evidence type="ECO:0000256" key="8">
    <source>
        <dbReference type="ARBA" id="ARBA00022801"/>
    </source>
</evidence>
<dbReference type="EC" id="3.1.21.3" evidence="3"/>
<keyword evidence="7 13" id="KW-0255">Endonuclease</keyword>
<keyword evidence="5" id="KW-0547">Nucleotide-binding</keyword>
<dbReference type="PANTHER" id="PTHR30195">
    <property type="entry name" value="TYPE I SITE-SPECIFIC DEOXYRIBONUCLEASE PROTEIN SUBUNIT M AND R"/>
    <property type="match status" value="1"/>
</dbReference>
<keyword evidence="14" id="KW-1185">Reference proteome</keyword>
<dbReference type="Pfam" id="PF18766">
    <property type="entry name" value="SWI2_SNF2"/>
    <property type="match status" value="1"/>
</dbReference>
<dbReference type="Pfam" id="PF01797">
    <property type="entry name" value="Y1_Tnp"/>
    <property type="match status" value="1"/>
</dbReference>
<dbReference type="SMART" id="SM00487">
    <property type="entry name" value="DEXDc"/>
    <property type="match status" value="1"/>
</dbReference>
<dbReference type="InterPro" id="IPR014001">
    <property type="entry name" value="Helicase_ATP-bd"/>
</dbReference>
<dbReference type="InterPro" id="IPR036515">
    <property type="entry name" value="Transposase_17_sf"/>
</dbReference>
<dbReference type="GO" id="GO:0009035">
    <property type="term" value="F:type I site-specific deoxyribonuclease activity"/>
    <property type="evidence" value="ECO:0007669"/>
    <property type="project" value="UniProtKB-EC"/>
</dbReference>
<dbReference type="Gene3D" id="3.90.1570.50">
    <property type="match status" value="1"/>
</dbReference>
<name>A0A2S7U3E5_9BACT</name>
<dbReference type="SUPFAM" id="SSF52540">
    <property type="entry name" value="P-loop containing nucleoside triphosphate hydrolases"/>
    <property type="match status" value="1"/>
</dbReference>
<feature type="region of interest" description="Disordered" evidence="11">
    <location>
        <begin position="29"/>
        <end position="52"/>
    </location>
</feature>
<dbReference type="InterPro" id="IPR021810">
    <property type="entry name" value="T1RH-like_C"/>
</dbReference>
<evidence type="ECO:0000256" key="2">
    <source>
        <dbReference type="ARBA" id="ARBA00008598"/>
    </source>
</evidence>
<organism evidence="13 14">
    <name type="scientific">Rubritalea profundi</name>
    <dbReference type="NCBI Taxonomy" id="1658618"/>
    <lineage>
        <taxon>Bacteria</taxon>
        <taxon>Pseudomonadati</taxon>
        <taxon>Verrucomicrobiota</taxon>
        <taxon>Verrucomicrobiia</taxon>
        <taxon>Verrucomicrobiales</taxon>
        <taxon>Rubritaleaceae</taxon>
        <taxon>Rubritalea</taxon>
    </lineage>
</organism>
<dbReference type="PROSITE" id="PS51192">
    <property type="entry name" value="HELICASE_ATP_BIND_1"/>
    <property type="match status" value="1"/>
</dbReference>
<evidence type="ECO:0000256" key="7">
    <source>
        <dbReference type="ARBA" id="ARBA00022759"/>
    </source>
</evidence>
<comment type="similarity">
    <text evidence="2">Belongs to the HsdR family.</text>
</comment>
<evidence type="ECO:0000256" key="5">
    <source>
        <dbReference type="ARBA" id="ARBA00022741"/>
    </source>
</evidence>
<dbReference type="InterPro" id="IPR055180">
    <property type="entry name" value="HsdR_RecA-like_helicase_dom_2"/>
</dbReference>
<evidence type="ECO:0000256" key="3">
    <source>
        <dbReference type="ARBA" id="ARBA00012654"/>
    </source>
</evidence>
<evidence type="ECO:0000259" key="12">
    <source>
        <dbReference type="PROSITE" id="PS51192"/>
    </source>
</evidence>
<dbReference type="SUPFAM" id="SSF143422">
    <property type="entry name" value="Transposase IS200-like"/>
    <property type="match status" value="1"/>
</dbReference>
<dbReference type="InterPro" id="IPR027417">
    <property type="entry name" value="P-loop_NTPase"/>
</dbReference>
<protein>
    <recommendedName>
        <fullName evidence="3">type I site-specific deoxyribonuclease</fullName>
        <ecNumber evidence="3">3.1.21.3</ecNumber>
    </recommendedName>
</protein>
<evidence type="ECO:0000256" key="10">
    <source>
        <dbReference type="ARBA" id="ARBA00023125"/>
    </source>
</evidence>
<dbReference type="GO" id="GO:0003677">
    <property type="term" value="F:DNA binding"/>
    <property type="evidence" value="ECO:0007669"/>
    <property type="project" value="UniProtKB-KW"/>
</dbReference>
<dbReference type="Pfam" id="PF11867">
    <property type="entry name" value="T1RH-like_C"/>
    <property type="match status" value="1"/>
</dbReference>
<keyword evidence="10" id="KW-0238">DNA-binding</keyword>
<reference evidence="13 14" key="1">
    <citation type="submission" date="2016-12" db="EMBL/GenBank/DDBJ databases">
        <title>Study of bacterial adaptation to deep sea.</title>
        <authorList>
            <person name="Song J."/>
            <person name="Yoshizawa S."/>
            <person name="Kogure K."/>
        </authorList>
    </citation>
    <scope>NUCLEOTIDE SEQUENCE [LARGE SCALE GENOMIC DNA]</scope>
    <source>
        <strain evidence="13 14">SAORIC-165</strain>
    </source>
</reference>
<evidence type="ECO:0000256" key="11">
    <source>
        <dbReference type="SAM" id="MobiDB-lite"/>
    </source>
</evidence>
<evidence type="ECO:0000256" key="4">
    <source>
        <dbReference type="ARBA" id="ARBA00022722"/>
    </source>
</evidence>
<sequence>MTQHSKFTEAKLEQAIIALLGEQGFPHVTGDTLTRSGSNGAPAPLNDSHKDAAGATSLPGVLIKDDLRKYLSKQYASEGISEGEVNAIISQLESYPAADLYGSNKAIMKLVCDGFQLKREDHTKKDLYIQLLDYSELSAHNPPKPGEVSCIVAEDEAIYNAAGATFSQNIFKLVNQLEIVGEEKRIPDGILYINGIPLVVFEFKSAIREEATIHDAYVQLATRYARDIPELMKYHAFCVISDGVNSKMGSIFSKYDFFYPWRKVTGDEQIEKDGIDSLHTLIDGLFDRRRLLDVIRNFIYFPDTTKAEVKIVCRYPQYYAARKLFVNILLHRKTPGSNGAPAPLNNSNKDAAGATSIPDGKGGTYFGATGCGKSYTMLFLCRLLMRSIELASPTIVLITDRTDLDTQLSDQFTNGKGYIGDADISSVASRDDLRKKLKGRQSGGVLLTTIHKFNEDAELLTERNNVICISDEAHRSQVNLDQKLTVTETEVKKTYGFAWHLHNSLPNATYVGFTGTPIDATLEVFGQVVDSYTMAESVKDEITVRIVYEGRAAKVLADNSKLKEIEAYYQQCEENGSSDYAVEQSKKAMASMKSILGDKDRLEALAKDFVDHYETRVAEGSTVIGKAMFVSSSREIAYHFYKEIIQLLGERSSSCVTMREFMDGAGAPSLPEALTKSFGESKEWHTRNLPHRDKDGLIQSITFRLGDSMPKEVLDKIKSDLLAFPEDKRPLELRKRQQYYLDQGAGCCALSNPEMAECMMDALLHHKGEKYDLLAWSIMPNHVHVLIHAKDEISKIVQSWKSFTGKWALQHNRRLKLGIPAAQKSFWQNEYWDRFIRNEEHFDNTVKYILENPSTAGFDLKSTARLYTGHSAGERTKLELHPSQIKMVMTRGKDDPKEFYDILGNSDHRKMLDGQFKNAKSNFKVAIVVDMWLTGFDVPFLDTIYIDKPLQKHNLIQTISRVNRKFEGKDKGLVVDYFGIKSAMNQALAMYSKTDATNFEDVQLSITEVRNHLDLLAKLFHTFDSSPYFTGDSVMQLECLNKASEFAQITDKIEHRFMQIMKRLKAAYDVCCGAEEITELERDKIHFYLAVRTIIAKLTKGDAPDTAQMNSKVREMIEEAIKSDGVEEIFKLGDEQASEIDIFDEDYLTKLSNIKLPNTKAKLLQQMLKKAISELKKVNKMKGVDFSQKFNQLVEKYNERKENEAWTADGIDDLTEEMLKMFQDLANECNQDDMPDGIDFEEKAFYDILKALAIKYKFQYPEDKLIDLAKKVKAIVDDQAKFPDWNNRADIKAALKVNLIIALAENGYPPVDRNEVYQEIFEQAENFKKYQSS</sequence>
<dbReference type="CDD" id="cd18800">
    <property type="entry name" value="SF2_C_EcoR124I-like"/>
    <property type="match status" value="1"/>
</dbReference>
<dbReference type="GO" id="GO:0005524">
    <property type="term" value="F:ATP binding"/>
    <property type="evidence" value="ECO:0007669"/>
    <property type="project" value="UniProtKB-KW"/>
</dbReference>
<proteinExistence type="inferred from homology"/>
<dbReference type="GO" id="GO:0004803">
    <property type="term" value="F:transposase activity"/>
    <property type="evidence" value="ECO:0007669"/>
    <property type="project" value="InterPro"/>
</dbReference>
<evidence type="ECO:0000256" key="1">
    <source>
        <dbReference type="ARBA" id="ARBA00000851"/>
    </source>
</evidence>
<accession>A0A2S7U3E5</accession>
<dbReference type="InterPro" id="IPR051268">
    <property type="entry name" value="Type-I_R_enzyme_R_subunit"/>
</dbReference>
<dbReference type="InterPro" id="IPR007409">
    <property type="entry name" value="Restrct_endonuc_type1_HsdR_N"/>
</dbReference>
<evidence type="ECO:0000256" key="6">
    <source>
        <dbReference type="ARBA" id="ARBA00022747"/>
    </source>
</evidence>
<keyword evidence="6" id="KW-0680">Restriction system</keyword>
<evidence type="ECO:0000313" key="14">
    <source>
        <dbReference type="Proteomes" id="UP000239907"/>
    </source>
</evidence>
<dbReference type="SMART" id="SM01321">
    <property type="entry name" value="Y1_Tnp"/>
    <property type="match status" value="1"/>
</dbReference>
<dbReference type="RefSeq" id="WP_105044039.1">
    <property type="nucleotide sequence ID" value="NZ_MQWA01000001.1"/>
</dbReference>
<dbReference type="Proteomes" id="UP000239907">
    <property type="component" value="Unassembled WGS sequence"/>
</dbReference>
<dbReference type="Pfam" id="PF22679">
    <property type="entry name" value="T1R_D3-like"/>
    <property type="match status" value="1"/>
</dbReference>
<comment type="catalytic activity">
    <reaction evidence="1">
        <text>Endonucleolytic cleavage of DNA to give random double-stranded fragments with terminal 5'-phosphates, ATP is simultaneously hydrolyzed.</text>
        <dbReference type="EC" id="3.1.21.3"/>
    </reaction>
</comment>
<comment type="caution">
    <text evidence="13">The sequence shown here is derived from an EMBL/GenBank/DDBJ whole genome shotgun (WGS) entry which is preliminary data.</text>
</comment>
<keyword evidence="9" id="KW-0067">ATP-binding</keyword>
<dbReference type="Pfam" id="PF04313">
    <property type="entry name" value="HSDR_N"/>
    <property type="match status" value="1"/>
</dbReference>
<keyword evidence="8" id="KW-0378">Hydrolase</keyword>
<feature type="domain" description="Helicase ATP-binding" evidence="12">
    <location>
        <begin position="354"/>
        <end position="535"/>
    </location>
</feature>
<dbReference type="InterPro" id="IPR040980">
    <property type="entry name" value="SWI2_SNF2"/>
</dbReference>
<dbReference type="CDD" id="cd22332">
    <property type="entry name" value="HsdR_N"/>
    <property type="match status" value="1"/>
</dbReference>
<dbReference type="Gene3D" id="3.40.50.300">
    <property type="entry name" value="P-loop containing nucleotide triphosphate hydrolases"/>
    <property type="match status" value="3"/>
</dbReference>
<dbReference type="OrthoDB" id="9758243at2"/>